<dbReference type="InterPro" id="IPR046612">
    <property type="entry name" value="DUF6671"/>
</dbReference>
<dbReference type="Pfam" id="PF20376">
    <property type="entry name" value="DUF6671"/>
    <property type="match status" value="1"/>
</dbReference>
<evidence type="ECO:0000259" key="1">
    <source>
        <dbReference type="Pfam" id="PF20376"/>
    </source>
</evidence>
<evidence type="ECO:0000313" key="2">
    <source>
        <dbReference type="EMBL" id="MBZ9613099.1"/>
    </source>
</evidence>
<name>A0ABS7XC06_9GAMM</name>
<reference evidence="2 3" key="2">
    <citation type="submission" date="2021-08" db="EMBL/GenBank/DDBJ databases">
        <title>Rheinheimera aquimaris sp. nov., isolated from seawater of the East Sea in Korea.</title>
        <authorList>
            <person name="Kim K.H."/>
            <person name="Wenting R."/>
            <person name="Kim K.R."/>
            <person name="Jeon C.O."/>
        </authorList>
    </citation>
    <scope>NUCLEOTIDE SEQUENCE [LARGE SCALE GENOMIC DNA]</scope>
    <source>
        <strain evidence="2 3">MA-13</strain>
    </source>
</reference>
<keyword evidence="3" id="KW-1185">Reference proteome</keyword>
<protein>
    <recommendedName>
        <fullName evidence="1">DUF6671 domain-containing protein</fullName>
    </recommendedName>
</protein>
<proteinExistence type="predicted"/>
<gene>
    <name evidence="2" type="ORF">I4W93_016030</name>
</gene>
<feature type="domain" description="DUF6671" evidence="1">
    <location>
        <begin position="72"/>
        <end position="275"/>
    </location>
</feature>
<dbReference type="Proteomes" id="UP000663814">
    <property type="component" value="Unassembled WGS sequence"/>
</dbReference>
<evidence type="ECO:0000313" key="3">
    <source>
        <dbReference type="Proteomes" id="UP000663814"/>
    </source>
</evidence>
<comment type="caution">
    <text evidence="2">The sequence shown here is derived from an EMBL/GenBank/DDBJ whole genome shotgun (WGS) entry which is preliminary data.</text>
</comment>
<organism evidence="2 3">
    <name type="scientific">Rheinheimera maricola</name>
    <dbReference type="NCBI Taxonomy" id="2793282"/>
    <lineage>
        <taxon>Bacteria</taxon>
        <taxon>Pseudomonadati</taxon>
        <taxon>Pseudomonadota</taxon>
        <taxon>Gammaproteobacteria</taxon>
        <taxon>Chromatiales</taxon>
        <taxon>Chromatiaceae</taxon>
        <taxon>Rheinheimera</taxon>
    </lineage>
</organism>
<dbReference type="EMBL" id="JAERPS020000006">
    <property type="protein sequence ID" value="MBZ9613099.1"/>
    <property type="molecule type" value="Genomic_DNA"/>
</dbReference>
<dbReference type="RefSeq" id="WP_224673500.1">
    <property type="nucleotide sequence ID" value="NZ_JAERPS020000006.1"/>
</dbReference>
<reference evidence="2 3" key="1">
    <citation type="submission" date="2020-12" db="EMBL/GenBank/DDBJ databases">
        <authorList>
            <person name="Ruan W."/>
            <person name="Khan S.A."/>
            <person name="Jeon C.O."/>
        </authorList>
    </citation>
    <scope>NUCLEOTIDE SEQUENCE [LARGE SCALE GENOMIC DNA]</scope>
    <source>
        <strain evidence="2 3">MA-13</strain>
    </source>
</reference>
<sequence length="275" mass="29628">MVPPQLAAGHLMTLQAAILTQHDKARLIAPALNCLDWQLTEIRSFDTDALGSFSGERPRIMTPYECALRKAAIAADLSGADIGIGSEGSFSPGPYGLGTFNLELLCCVNVAAGWAVTGRFYGPSLAQQWHISAPEQLQQALEKVAAGQFLLLQQGSIVVKGLSSAEAMQQALPLLAKGDVSLSYDLRAHLSPERQGHIVKAADDLLQRLMSLCPRCHTPGFWPDKAVPGLPCEACDSATGLTLEKHACCQHCQFSAVQRVTQRYANPQYCQECNP</sequence>
<accession>A0ABS7XC06</accession>